<evidence type="ECO:0000313" key="3">
    <source>
        <dbReference type="Proteomes" id="UP000264702"/>
    </source>
</evidence>
<name>A0A372ILY9_9BACT</name>
<dbReference type="EMBL" id="QVQT01000005">
    <property type="protein sequence ID" value="RFU15761.1"/>
    <property type="molecule type" value="Genomic_DNA"/>
</dbReference>
<organism evidence="2 3">
    <name type="scientific">Paracidobacterium acidisoli</name>
    <dbReference type="NCBI Taxonomy" id="2303751"/>
    <lineage>
        <taxon>Bacteria</taxon>
        <taxon>Pseudomonadati</taxon>
        <taxon>Acidobacteriota</taxon>
        <taxon>Terriglobia</taxon>
        <taxon>Terriglobales</taxon>
        <taxon>Acidobacteriaceae</taxon>
        <taxon>Paracidobacterium</taxon>
    </lineage>
</organism>
<reference evidence="2 3" key="1">
    <citation type="submission" date="2018-08" db="EMBL/GenBank/DDBJ databases">
        <title>Acidipila sp. 4G-K13, an acidobacterium isolated from forest soil.</title>
        <authorList>
            <person name="Gao Z.-H."/>
            <person name="Qiu L.-H."/>
        </authorList>
    </citation>
    <scope>NUCLEOTIDE SEQUENCE [LARGE SCALE GENOMIC DNA]</scope>
    <source>
        <strain evidence="2 3">4G-K13</strain>
    </source>
</reference>
<dbReference type="InterPro" id="IPR003362">
    <property type="entry name" value="Bact_transf"/>
</dbReference>
<feature type="domain" description="Bacterial sugar transferase" evidence="1">
    <location>
        <begin position="2"/>
        <end position="42"/>
    </location>
</feature>
<evidence type="ECO:0000313" key="2">
    <source>
        <dbReference type="EMBL" id="RFU15761.1"/>
    </source>
</evidence>
<gene>
    <name evidence="2" type="ORF">D0Y96_15040</name>
</gene>
<dbReference type="OrthoDB" id="9808602at2"/>
<sequence length="49" mass="5732">MWPVNGRGDVPYERRVALDVEYVSNWSLTRDIRVLTKTLHIVWDRSGAC</sequence>
<protein>
    <recommendedName>
        <fullName evidence="1">Bacterial sugar transferase domain-containing protein</fullName>
    </recommendedName>
</protein>
<comment type="caution">
    <text evidence="2">The sequence shown here is derived from an EMBL/GenBank/DDBJ whole genome shotgun (WGS) entry which is preliminary data.</text>
</comment>
<dbReference type="Proteomes" id="UP000264702">
    <property type="component" value="Unassembled WGS sequence"/>
</dbReference>
<evidence type="ECO:0000259" key="1">
    <source>
        <dbReference type="Pfam" id="PF02397"/>
    </source>
</evidence>
<keyword evidence="3" id="KW-1185">Reference proteome</keyword>
<accession>A0A372ILY9</accession>
<dbReference type="AlphaFoldDB" id="A0A372ILY9"/>
<proteinExistence type="predicted"/>
<dbReference type="Pfam" id="PF02397">
    <property type="entry name" value="Bac_transf"/>
    <property type="match status" value="1"/>
</dbReference>